<dbReference type="KEGG" id="msd:MYSTI_02701"/>
<feature type="transmembrane region" description="Helical" evidence="6">
    <location>
        <begin position="97"/>
        <end position="118"/>
    </location>
</feature>
<feature type="domain" description="Major facilitator superfamily (MFS) profile" evidence="7">
    <location>
        <begin position="6"/>
        <end position="381"/>
    </location>
</feature>
<dbReference type="InterPro" id="IPR050189">
    <property type="entry name" value="MFS_Efflux_Transporters"/>
</dbReference>
<dbReference type="PANTHER" id="PTHR43124">
    <property type="entry name" value="PURINE EFFLUX PUMP PBUE"/>
    <property type="match status" value="1"/>
</dbReference>
<feature type="transmembrane region" description="Helical" evidence="6">
    <location>
        <begin position="46"/>
        <end position="63"/>
    </location>
</feature>
<dbReference type="SUPFAM" id="SSF103473">
    <property type="entry name" value="MFS general substrate transporter"/>
    <property type="match status" value="1"/>
</dbReference>
<evidence type="ECO:0000256" key="6">
    <source>
        <dbReference type="SAM" id="Phobius"/>
    </source>
</evidence>
<dbReference type="GO" id="GO:0022857">
    <property type="term" value="F:transmembrane transporter activity"/>
    <property type="evidence" value="ECO:0007669"/>
    <property type="project" value="InterPro"/>
</dbReference>
<dbReference type="AlphaFoldDB" id="L7U8Y1"/>
<keyword evidence="2" id="KW-1003">Cell membrane</keyword>
<feature type="transmembrane region" description="Helical" evidence="6">
    <location>
        <begin position="300"/>
        <end position="323"/>
    </location>
</feature>
<dbReference type="EMBL" id="CP004025">
    <property type="protein sequence ID" value="AGC44017.1"/>
    <property type="molecule type" value="Genomic_DNA"/>
</dbReference>
<feature type="transmembrane region" description="Helical" evidence="6">
    <location>
        <begin position="130"/>
        <end position="153"/>
    </location>
</feature>
<accession>L7U8Y1</accession>
<feature type="transmembrane region" description="Helical" evidence="6">
    <location>
        <begin position="271"/>
        <end position="294"/>
    </location>
</feature>
<feature type="transmembrane region" description="Helical" evidence="6">
    <location>
        <begin position="159"/>
        <end position="178"/>
    </location>
</feature>
<feature type="transmembrane region" description="Helical" evidence="6">
    <location>
        <begin position="72"/>
        <end position="91"/>
    </location>
</feature>
<feature type="transmembrane region" description="Helical" evidence="6">
    <location>
        <begin position="360"/>
        <end position="376"/>
    </location>
</feature>
<feature type="transmembrane region" description="Helical" evidence="6">
    <location>
        <begin position="206"/>
        <end position="226"/>
    </location>
</feature>
<evidence type="ECO:0000256" key="1">
    <source>
        <dbReference type="ARBA" id="ARBA00004651"/>
    </source>
</evidence>
<dbReference type="InterPro" id="IPR020846">
    <property type="entry name" value="MFS_dom"/>
</dbReference>
<keyword evidence="5 6" id="KW-0472">Membrane</keyword>
<dbReference type="InterPro" id="IPR036259">
    <property type="entry name" value="MFS_trans_sf"/>
</dbReference>
<dbReference type="RefSeq" id="WP_015348278.1">
    <property type="nucleotide sequence ID" value="NC_020126.1"/>
</dbReference>
<evidence type="ECO:0000259" key="7">
    <source>
        <dbReference type="PROSITE" id="PS50850"/>
    </source>
</evidence>
<dbReference type="STRING" id="1278073.MYSTI_02701"/>
<dbReference type="PANTHER" id="PTHR43124:SF3">
    <property type="entry name" value="CHLORAMPHENICOL EFFLUX PUMP RV0191"/>
    <property type="match status" value="1"/>
</dbReference>
<dbReference type="Gene3D" id="1.20.1720.10">
    <property type="entry name" value="Multidrug resistance protein D"/>
    <property type="match status" value="1"/>
</dbReference>
<evidence type="ECO:0000256" key="4">
    <source>
        <dbReference type="ARBA" id="ARBA00022989"/>
    </source>
</evidence>
<dbReference type="InterPro" id="IPR011701">
    <property type="entry name" value="MFS"/>
</dbReference>
<dbReference type="GO" id="GO:0005886">
    <property type="term" value="C:plasma membrane"/>
    <property type="evidence" value="ECO:0007669"/>
    <property type="project" value="UniProtKB-SubCell"/>
</dbReference>
<keyword evidence="3 6" id="KW-0812">Transmembrane</keyword>
<proteinExistence type="predicted"/>
<dbReference type="PROSITE" id="PS50850">
    <property type="entry name" value="MFS"/>
    <property type="match status" value="1"/>
</dbReference>
<reference evidence="8 9" key="1">
    <citation type="journal article" date="2013" name="Genome Announc.">
        <title>Complete genome sequence of Myxococcus stipitatus strain DSM 14675, a fruiting myxobacterium.</title>
        <authorList>
            <person name="Huntley S."/>
            <person name="Kneip S."/>
            <person name="Treuner-Lange A."/>
            <person name="Sogaard-Andersen L."/>
        </authorList>
    </citation>
    <scope>NUCLEOTIDE SEQUENCE [LARGE SCALE GENOMIC DNA]</scope>
    <source>
        <strain evidence="9">DSM 14675 / JCM 12634 / Mx s8</strain>
    </source>
</reference>
<dbReference type="OrthoDB" id="9814303at2"/>
<dbReference type="Proteomes" id="UP000011131">
    <property type="component" value="Chromosome"/>
</dbReference>
<protein>
    <submittedName>
        <fullName evidence="8">Bcr/CflA family protein drug resistance transporter</fullName>
    </submittedName>
</protein>
<dbReference type="eggNOG" id="COG2814">
    <property type="taxonomic scope" value="Bacteria"/>
</dbReference>
<comment type="subcellular location">
    <subcellularLocation>
        <location evidence="1">Cell membrane</location>
        <topology evidence="1">Multi-pass membrane protein</topology>
    </subcellularLocation>
</comment>
<evidence type="ECO:0000313" key="8">
    <source>
        <dbReference type="EMBL" id="AGC44017.1"/>
    </source>
</evidence>
<dbReference type="PATRIC" id="fig|1278073.3.peg.2750"/>
<dbReference type="HOGENOM" id="CLU_001265_47_1_7"/>
<name>L7U8Y1_MYXSD</name>
<gene>
    <name evidence="8" type="ordered locus">MYSTI_02701</name>
</gene>
<dbReference type="Pfam" id="PF07690">
    <property type="entry name" value="MFS_1"/>
    <property type="match status" value="1"/>
</dbReference>
<evidence type="ECO:0000256" key="2">
    <source>
        <dbReference type="ARBA" id="ARBA00022475"/>
    </source>
</evidence>
<organism evidence="8 9">
    <name type="scientific">Myxococcus stipitatus (strain DSM 14675 / JCM 12634 / Mx s8)</name>
    <dbReference type="NCBI Taxonomy" id="1278073"/>
    <lineage>
        <taxon>Bacteria</taxon>
        <taxon>Pseudomonadati</taxon>
        <taxon>Myxococcota</taxon>
        <taxon>Myxococcia</taxon>
        <taxon>Myxococcales</taxon>
        <taxon>Cystobacterineae</taxon>
        <taxon>Myxococcaceae</taxon>
        <taxon>Myxococcus</taxon>
    </lineage>
</organism>
<feature type="transmembrane region" description="Helical" evidence="6">
    <location>
        <begin position="238"/>
        <end position="259"/>
    </location>
</feature>
<keyword evidence="9" id="KW-1185">Reference proteome</keyword>
<evidence type="ECO:0000256" key="3">
    <source>
        <dbReference type="ARBA" id="ARBA00022692"/>
    </source>
</evidence>
<feature type="transmembrane region" description="Helical" evidence="6">
    <location>
        <begin position="335"/>
        <end position="354"/>
    </location>
</feature>
<keyword evidence="4 6" id="KW-1133">Transmembrane helix</keyword>
<evidence type="ECO:0000313" key="9">
    <source>
        <dbReference type="Proteomes" id="UP000011131"/>
    </source>
</evidence>
<sequence>MSRRPPLLLAVLLLSFPQFVETIYSPALPLIATHYRVTPAEAGQTLSLWFAAFAFGVVAWGRLSDSWGRRPALLAGLALYAVGAAWAMVASDFPQLLLARLLSAFGAAVGSIVTQTALRDSHAGPELGRVFAVLGLALAISPAVGLFTGQWLATQAGHRGVFAALGLLAVLLLGSSLWRWPETRPETVSVAPFWPTFRAMLRDASIWRSALLIAAFNAAIFSWYQLGPFRFEALENPWLSFGQSGFLLAAGALAGALMNRALLRRGWTAEALISLGIRLLVAGAALVILLAVLLPRSLAFLGGVALISSAYAIAIPNVLAIALRAYADRFGTAGALLSLLYYNLLGAGLVLAGYGQRLDLALAVCALLAVLVRALPTTRRETE</sequence>
<evidence type="ECO:0000256" key="5">
    <source>
        <dbReference type="ARBA" id="ARBA00023136"/>
    </source>
</evidence>